<dbReference type="AlphaFoldDB" id="A0A1V8YCL4"/>
<name>A0A1V8YCL4_9ENTE</name>
<protein>
    <submittedName>
        <fullName evidence="1">Uncharacterized protein</fullName>
    </submittedName>
</protein>
<evidence type="ECO:0000313" key="2">
    <source>
        <dbReference type="Proteomes" id="UP000192477"/>
    </source>
</evidence>
<dbReference type="EMBL" id="MJEA01000005">
    <property type="protein sequence ID" value="OQO70361.1"/>
    <property type="molecule type" value="Genomic_DNA"/>
</dbReference>
<gene>
    <name evidence="1" type="ORF">BH747_06570</name>
</gene>
<comment type="caution">
    <text evidence="1">The sequence shown here is derived from an EMBL/GenBank/DDBJ whole genome shotgun (WGS) entry which is preliminary data.</text>
</comment>
<proteinExistence type="predicted"/>
<dbReference type="Proteomes" id="UP000192477">
    <property type="component" value="Unassembled WGS sequence"/>
</dbReference>
<organism evidence="1 2">
    <name type="scientific">Enterococcus villorum</name>
    <dbReference type="NCBI Taxonomy" id="112904"/>
    <lineage>
        <taxon>Bacteria</taxon>
        <taxon>Bacillati</taxon>
        <taxon>Bacillota</taxon>
        <taxon>Bacilli</taxon>
        <taxon>Lactobacillales</taxon>
        <taxon>Enterococcaceae</taxon>
        <taxon>Enterococcus</taxon>
    </lineage>
</organism>
<reference evidence="1 2" key="1">
    <citation type="journal article" date="2017" name="BMC Microbiol.">
        <title>Comparative genomics of Enterococcus spp. isolated from bovine feces.</title>
        <authorList>
            <person name="Beukers A.G."/>
            <person name="Zaheer R."/>
            <person name="Goji N."/>
            <person name="Amoako K.K."/>
            <person name="Chaves A.V."/>
            <person name="Ward M.P."/>
            <person name="McAllister T.A."/>
        </authorList>
    </citation>
    <scope>NUCLEOTIDE SEQUENCE [LARGE SCALE GENOMIC DNA]</scope>
    <source>
        <strain evidence="1 2">F1129D 143</strain>
    </source>
</reference>
<accession>A0A1V8YCL4</accession>
<dbReference type="RefSeq" id="WP_081183492.1">
    <property type="nucleotide sequence ID" value="NZ_MJEA01000005.1"/>
</dbReference>
<sequence>MPYSIDNKTPKINNLAEIHPPYFAADTDKLPLSAIIQKNNYKESSIFHSTDNNKTNFINTLPKAYSESDNNKLPLSANAQNDDDRESRIYVNLQKVDNKESPIYANVQKVDDKGSPIYANVQKVDDKELPIYTEVLETKLYTSYEPSNNSLPGKLRKFLENPRVNLHLKQEMIDEIQRLHVSFINHAYPQDSQTDSFRSAIKEAQKNYSTL</sequence>
<evidence type="ECO:0000313" key="1">
    <source>
        <dbReference type="EMBL" id="OQO70361.1"/>
    </source>
</evidence>